<comment type="caution">
    <text evidence="1">The sequence shown here is derived from an EMBL/GenBank/DDBJ whole genome shotgun (WGS) entry which is preliminary data.</text>
</comment>
<accession>A0ACC5X9D6</accession>
<keyword evidence="2" id="KW-1185">Reference proteome</keyword>
<reference evidence="1 2" key="1">
    <citation type="journal article" date="2022" name="bioRxiv">
        <title>An ancient truncated duplication of the anti-Mullerian hormone receptor type 2 gene is a potential conserved master sex determinant in the Pangasiidae catfish family.</title>
        <authorList>
            <person name="Wen M."/>
            <person name="Pan Q."/>
            <person name="Jouanno E."/>
            <person name="Montfort J."/>
            <person name="Zahm M."/>
            <person name="Cabau C."/>
            <person name="Klopp C."/>
            <person name="Iampietro C."/>
            <person name="Roques C."/>
            <person name="Bouchez O."/>
            <person name="Castinel A."/>
            <person name="Donnadieu C."/>
            <person name="Parrinello H."/>
            <person name="Poncet C."/>
            <person name="Belmonte E."/>
            <person name="Gautier V."/>
            <person name="Avarre J.-C."/>
            <person name="Dugue R."/>
            <person name="Gustiano R."/>
            <person name="Ha T.T.T."/>
            <person name="Campet M."/>
            <person name="Sriphairoj K."/>
            <person name="Ribolli J."/>
            <person name="de Almeida F.L."/>
            <person name="Desvignes T."/>
            <person name="Postlethwait J.H."/>
            <person name="Bucao C.F."/>
            <person name="Robinson-Rechavi M."/>
            <person name="Bobe J."/>
            <person name="Herpin A."/>
            <person name="Guiguen Y."/>
        </authorList>
    </citation>
    <scope>NUCLEOTIDE SEQUENCE [LARGE SCALE GENOMIC DNA]</scope>
    <source>
        <strain evidence="1">YG-Dec2019</strain>
    </source>
</reference>
<sequence>MMAALDLHCGVDPGVCVWSGEGVDLLDSFDSEMQQWEEQLQEVQRKIEELYKVVEARRGASEINPNSNAQLDITLLPVNNASGHPNNGYHGGNVNNVPVQHQTFKQPSNYTKDTCSYGVNYQNNGFAGPQSYTVKGQDVMLDILDGYLGMESGSLSQSREKPRGTPNTSSIQNQSVYTHQSRSNQWPVTDRIGCVSLGEFEEAQNRKNKGSAWDEPRVRHVSWKDQVTSPEKSVSKPPIKQRDSPHVPARPAHFSDSPKCPLVDRRCGSPSVLRKFGAMLQENEGKTLIEDGIVTTLVPKVVPRSPKLGGSRGSKHVPVKDTEVPVTLQNWEHRGAKAGVKTSHWGMDNLQTDFRMTEKILGNCSTPSPRNTPSPHQASCDSSPTTPRRSFSRPARPANQRPPSRWASHAPTATITTHVVPRSRSLSPACKTKQRFNNYSLYTETVIM</sequence>
<evidence type="ECO:0000313" key="1">
    <source>
        <dbReference type="EMBL" id="MCI4387867.1"/>
    </source>
</evidence>
<dbReference type="EMBL" id="CM040469">
    <property type="protein sequence ID" value="MCI4387867.1"/>
    <property type="molecule type" value="Genomic_DNA"/>
</dbReference>
<evidence type="ECO:0000313" key="2">
    <source>
        <dbReference type="Proteomes" id="UP000829447"/>
    </source>
</evidence>
<organism evidence="1 2">
    <name type="scientific">Pangasianodon gigas</name>
    <name type="common">Mekong giant catfish</name>
    <name type="synonym">Pangasius gigas</name>
    <dbReference type="NCBI Taxonomy" id="30993"/>
    <lineage>
        <taxon>Eukaryota</taxon>
        <taxon>Metazoa</taxon>
        <taxon>Chordata</taxon>
        <taxon>Craniata</taxon>
        <taxon>Vertebrata</taxon>
        <taxon>Euteleostomi</taxon>
        <taxon>Actinopterygii</taxon>
        <taxon>Neopterygii</taxon>
        <taxon>Teleostei</taxon>
        <taxon>Ostariophysi</taxon>
        <taxon>Siluriformes</taxon>
        <taxon>Pangasiidae</taxon>
        <taxon>Pangasianodon</taxon>
    </lineage>
</organism>
<dbReference type="Proteomes" id="UP000829447">
    <property type="component" value="Linkage Group LG16"/>
</dbReference>
<proteinExistence type="predicted"/>
<name>A0ACC5X9D6_PANGG</name>
<protein>
    <submittedName>
        <fullName evidence="1">Uncharacterized protein</fullName>
    </submittedName>
</protein>
<gene>
    <name evidence="1" type="ORF">PGIGA_G00078920</name>
</gene>